<name>A0AA36MWF7_9DINO</name>
<dbReference type="PANTHER" id="PTHR21521">
    <property type="entry name" value="AMUN, ISOFORM A"/>
    <property type="match status" value="1"/>
</dbReference>
<keyword evidence="2" id="KW-1185">Reference proteome</keyword>
<dbReference type="AlphaFoldDB" id="A0AA36MWF7"/>
<comment type="caution">
    <text evidence="1">The sequence shown here is derived from an EMBL/GenBank/DDBJ whole genome shotgun (WGS) entry which is preliminary data.</text>
</comment>
<evidence type="ECO:0000313" key="1">
    <source>
        <dbReference type="EMBL" id="CAJ1382949.1"/>
    </source>
</evidence>
<gene>
    <name evidence="1" type="ORF">EVOR1521_LOCUS10194</name>
</gene>
<organism evidence="1 2">
    <name type="scientific">Effrenium voratum</name>
    <dbReference type="NCBI Taxonomy" id="2562239"/>
    <lineage>
        <taxon>Eukaryota</taxon>
        <taxon>Sar</taxon>
        <taxon>Alveolata</taxon>
        <taxon>Dinophyceae</taxon>
        <taxon>Suessiales</taxon>
        <taxon>Symbiodiniaceae</taxon>
        <taxon>Effrenium</taxon>
    </lineage>
</organism>
<sequence>MGSEIACSLHETFITGATSPQKVQSQWQMMMGANKLKAGTQVYQEVFRNKGCDLELQINNSSKRQLPDFGTGCESVITNAGPTLFLPAKGGMEVLFHSSTFSSTGCSSAAKQKALAALRSKLPKLEAEPSSAAVVSSKCSEIWFFHWTFKEQLPTSGARGARERMSLMDSSDASAWQKALQGYDEALQAVASKKQDPSKLVALDQWFRSAAPGKNKAYLVKVLEWKLSRGTFRPGLLQKAQLNSEEEVKTSFQIAHKLLKEESPEQGVKAVKAMTALQGVGPVTGSALLCKHFPSQVAYMSDEAVLGSGLCSKASDIKYDMKTYARFNQLVQAKAKDLGWSGEDVACALWAHRLRSSSPSLKAKPAAKLVRKSISK</sequence>
<evidence type="ECO:0000313" key="2">
    <source>
        <dbReference type="Proteomes" id="UP001178507"/>
    </source>
</evidence>
<protein>
    <submittedName>
        <fullName evidence="1">Uncharacterized protein</fullName>
    </submittedName>
</protein>
<accession>A0AA36MWF7</accession>
<reference evidence="1" key="1">
    <citation type="submission" date="2023-08" db="EMBL/GenBank/DDBJ databases">
        <authorList>
            <person name="Chen Y."/>
            <person name="Shah S."/>
            <person name="Dougan E. K."/>
            <person name="Thang M."/>
            <person name="Chan C."/>
        </authorList>
    </citation>
    <scope>NUCLEOTIDE SEQUENCE</scope>
</reference>
<proteinExistence type="predicted"/>
<dbReference type="EMBL" id="CAUJNA010000961">
    <property type="protein sequence ID" value="CAJ1382949.1"/>
    <property type="molecule type" value="Genomic_DNA"/>
</dbReference>
<dbReference type="PANTHER" id="PTHR21521:SF0">
    <property type="entry name" value="AMUN, ISOFORM A"/>
    <property type="match status" value="1"/>
</dbReference>
<dbReference type="Proteomes" id="UP001178507">
    <property type="component" value="Unassembled WGS sequence"/>
</dbReference>